<dbReference type="Pfam" id="PF18145">
    <property type="entry name" value="SAVED"/>
    <property type="match status" value="1"/>
</dbReference>
<organism evidence="4 5">
    <name type="scientific">Methyloprofundus sedimenti</name>
    <dbReference type="NCBI Taxonomy" id="1420851"/>
    <lineage>
        <taxon>Bacteria</taxon>
        <taxon>Pseudomonadati</taxon>
        <taxon>Pseudomonadota</taxon>
        <taxon>Gammaproteobacteria</taxon>
        <taxon>Methylococcales</taxon>
        <taxon>Methylococcaceae</taxon>
        <taxon>Methyloprofundus</taxon>
    </lineage>
</organism>
<dbReference type="STRING" id="1420851.AU255_12645"/>
<keyword evidence="1" id="KW-1133">Transmembrane helix</keyword>
<dbReference type="AlphaFoldDB" id="A0A1V8MAM2"/>
<dbReference type="EMBL" id="LPUF01000001">
    <property type="protein sequence ID" value="OQK18619.1"/>
    <property type="molecule type" value="Genomic_DNA"/>
</dbReference>
<feature type="domain" description="SMODS-associated and fused to various effectors" evidence="2">
    <location>
        <begin position="158"/>
        <end position="345"/>
    </location>
</feature>
<keyword evidence="5" id="KW-1185">Reference proteome</keyword>
<evidence type="ECO:0000313" key="5">
    <source>
        <dbReference type="Proteomes" id="UP000191980"/>
    </source>
</evidence>
<keyword evidence="1" id="KW-0812">Transmembrane</keyword>
<reference evidence="4 5" key="1">
    <citation type="submission" date="2015-12" db="EMBL/GenBank/DDBJ databases">
        <authorList>
            <person name="Shamseldin A."/>
            <person name="Moawad H."/>
            <person name="Abd El-Rahim W.M."/>
            <person name="Sadowsky M.J."/>
        </authorList>
    </citation>
    <scope>NUCLEOTIDE SEQUENCE [LARGE SCALE GENOMIC DNA]</scope>
    <source>
        <strain evidence="4 5">WF1</strain>
    </source>
</reference>
<evidence type="ECO:0008006" key="6">
    <source>
        <dbReference type="Google" id="ProtNLM"/>
    </source>
</evidence>
<evidence type="ECO:0000256" key="1">
    <source>
        <dbReference type="SAM" id="Phobius"/>
    </source>
</evidence>
<comment type="caution">
    <text evidence="4">The sequence shown here is derived from an EMBL/GenBank/DDBJ whole genome shotgun (WGS) entry which is preliminary data.</text>
</comment>
<dbReference type="Pfam" id="PF18303">
    <property type="entry name" value="Saf_2TM"/>
    <property type="match status" value="1"/>
</dbReference>
<dbReference type="Proteomes" id="UP000191980">
    <property type="component" value="Unassembled WGS sequence"/>
</dbReference>
<name>A0A1V8MAM2_9GAMM</name>
<accession>A0A1V8MAM2</accession>
<protein>
    <recommendedName>
        <fullName evidence="6">SMODS-associated and fused to various effectors domain-containing protein</fullName>
    </recommendedName>
</protein>
<proteinExistence type="predicted"/>
<sequence length="358" mass="40105">MSDNLVYFKSAIWKFILWLMRPKNIIFTTGRLFLVTGFGGGALFSNFSIKHLSDNGNNIVVDFSSDQVPYLLQHGLWLLGFIGALILIAEIIYISLGRSRTLVIGIEHIGLKKRISTPLSAFLGRAETIPIDLTTCYENDKVSNPTKALSLTKFGIEENLRSKVAEIGNKEATIVYGGMPPVGLGFLAGYLMSNTYHVEVWDYNRNANDGKNWYKVDGFADVNRPIISWDNYVHDKDVCLLMSISYPVTVEQVKAKVACSSYVEVTIPDIKHDNMASIEKITTFEKEFGELLKKLAADGTERVHIFCAAQSSFNFCMGRQVTRNHPAIIVYEYDISDPKKYPWGVIFNTKDSSSPAIV</sequence>
<evidence type="ECO:0000313" key="4">
    <source>
        <dbReference type="EMBL" id="OQK18619.1"/>
    </source>
</evidence>
<keyword evidence="1" id="KW-0472">Membrane</keyword>
<evidence type="ECO:0000259" key="2">
    <source>
        <dbReference type="Pfam" id="PF18145"/>
    </source>
</evidence>
<feature type="domain" description="SAVED-fused 2TM effector" evidence="3">
    <location>
        <begin position="8"/>
        <end position="149"/>
    </location>
</feature>
<dbReference type="OrthoDB" id="8687383at2"/>
<dbReference type="NCBIfam" id="NF033611">
    <property type="entry name" value="SAVED"/>
    <property type="match status" value="1"/>
</dbReference>
<gene>
    <name evidence="4" type="ORF">AU255_12645</name>
</gene>
<dbReference type="RefSeq" id="WP_080523217.1">
    <property type="nucleotide sequence ID" value="NZ_LPUF01000001.1"/>
</dbReference>
<evidence type="ECO:0000259" key="3">
    <source>
        <dbReference type="Pfam" id="PF18303"/>
    </source>
</evidence>
<feature type="transmembrane region" description="Helical" evidence="1">
    <location>
        <begin position="76"/>
        <end position="96"/>
    </location>
</feature>
<dbReference type="InterPro" id="IPR040836">
    <property type="entry name" value="SAVED"/>
</dbReference>
<feature type="transmembrane region" description="Helical" evidence="1">
    <location>
        <begin position="24"/>
        <end position="44"/>
    </location>
</feature>
<dbReference type="InterPro" id="IPR041167">
    <property type="entry name" value="Saf_2TM"/>
</dbReference>